<dbReference type="GO" id="GO:0006508">
    <property type="term" value="P:proteolysis"/>
    <property type="evidence" value="ECO:0007669"/>
    <property type="project" value="UniProtKB-KW"/>
</dbReference>
<dbReference type="InterPro" id="IPR023827">
    <property type="entry name" value="Peptidase_S8_Asp-AS"/>
</dbReference>
<organism evidence="9 10">
    <name type="scientific">Nonomuraea muscovyensis</name>
    <dbReference type="NCBI Taxonomy" id="1124761"/>
    <lineage>
        <taxon>Bacteria</taxon>
        <taxon>Bacillati</taxon>
        <taxon>Actinomycetota</taxon>
        <taxon>Actinomycetes</taxon>
        <taxon>Streptosporangiales</taxon>
        <taxon>Streptosporangiaceae</taxon>
        <taxon>Nonomuraea</taxon>
    </lineage>
</organism>
<dbReference type="CDD" id="cd04077">
    <property type="entry name" value="Peptidases_S8_PCSK9_ProteinaseK_like"/>
    <property type="match status" value="1"/>
</dbReference>
<feature type="active site" description="Charge relay system" evidence="5">
    <location>
        <position position="346"/>
    </location>
</feature>
<dbReference type="Gene3D" id="2.60.120.260">
    <property type="entry name" value="Galactose-binding domain-like"/>
    <property type="match status" value="1"/>
</dbReference>
<keyword evidence="2 5" id="KW-0645">Protease</keyword>
<comment type="caution">
    <text evidence="9">The sequence shown here is derived from an EMBL/GenBank/DDBJ whole genome shotgun (WGS) entry which is preliminary data.</text>
</comment>
<dbReference type="GO" id="GO:0005615">
    <property type="term" value="C:extracellular space"/>
    <property type="evidence" value="ECO:0007669"/>
    <property type="project" value="TreeGrafter"/>
</dbReference>
<dbReference type="InterPro" id="IPR000209">
    <property type="entry name" value="Peptidase_S8/S53_dom"/>
</dbReference>
<dbReference type="Gene3D" id="3.40.50.200">
    <property type="entry name" value="Peptidase S8/S53 domain"/>
    <property type="match status" value="1"/>
</dbReference>
<evidence type="ECO:0000256" key="1">
    <source>
        <dbReference type="ARBA" id="ARBA00011073"/>
    </source>
</evidence>
<evidence type="ECO:0000259" key="8">
    <source>
        <dbReference type="PROSITE" id="PS51829"/>
    </source>
</evidence>
<feature type="active site" description="Charge relay system" evidence="5">
    <location>
        <position position="161"/>
    </location>
</feature>
<dbReference type="SUPFAM" id="SSF54897">
    <property type="entry name" value="Protease propeptides/inhibitors"/>
    <property type="match status" value="1"/>
</dbReference>
<dbReference type="InterPro" id="IPR036852">
    <property type="entry name" value="Peptidase_S8/S53_dom_sf"/>
</dbReference>
<dbReference type="Pfam" id="PF00082">
    <property type="entry name" value="Peptidase_S8"/>
    <property type="match status" value="1"/>
</dbReference>
<gene>
    <name evidence="9" type="ORF">FHU36_006721</name>
</gene>
<dbReference type="InterPro" id="IPR010259">
    <property type="entry name" value="S8pro/Inhibitor_I9"/>
</dbReference>
<dbReference type="PROSITE" id="PS00136">
    <property type="entry name" value="SUBTILASE_ASP"/>
    <property type="match status" value="1"/>
</dbReference>
<dbReference type="PRINTS" id="PR00723">
    <property type="entry name" value="SUBTILISIN"/>
</dbReference>
<dbReference type="FunFam" id="3.40.50.200:FF:000014">
    <property type="entry name" value="Proteinase K"/>
    <property type="match status" value="1"/>
</dbReference>
<dbReference type="PROSITE" id="PS51892">
    <property type="entry name" value="SUBTILASE"/>
    <property type="match status" value="1"/>
</dbReference>
<dbReference type="PROSITE" id="PS51829">
    <property type="entry name" value="P_HOMO_B"/>
    <property type="match status" value="1"/>
</dbReference>
<keyword evidence="10" id="KW-1185">Reference proteome</keyword>
<comment type="similarity">
    <text evidence="1 5 6">Belongs to the peptidase S8 family.</text>
</comment>
<sequence>MRRPSRALAAIAVAAATLMATTGAALAQPPTPPPGTFIAADPAMAIPDRYIVVLKNTQDLRSRGVAPMARDLAGEYGGAVKHTYSAALKGFTAELSKDDAQRLAADPAVAYVEQDQMATIAERQDNPPSWGLDRIDQRDLPLSRSYTYTGTADGVKVYVIDTGIRISHTDFGGRADHGRDLFDGDNDASDCNGHGTHVAGTIGGTKYGVAKKARLVSVRVLGCDGRGPGSGVLNGVEWIMANTAGPAVVNVSVKTGVSSALTSAVQASVAKGYTYVAAAANDNADACQVGPAYIPEVITVGATNSDDSRRSTSNWGRCLDLFAPGGDITSAWHTGDTASNTISGTSMASPHVAGAAALHLGAHPGATPAQIADAIVAAATTGKVTNPGTGSPNRLLHITPGATACGPFADSQAATLADRATVERPVTVSGCAGAGSATAKVTVNIRHTYRGDLVLDLQAPDGTAYPLKGAKSDDSAADLTAEYPVDLSAEIRDGTWRLRVRDAYKTDTGEVVSWSIAP</sequence>
<feature type="chain" id="PRO_5030770443" evidence="7">
    <location>
        <begin position="28"/>
        <end position="518"/>
    </location>
</feature>
<dbReference type="Proteomes" id="UP000583800">
    <property type="component" value="Unassembled WGS sequence"/>
</dbReference>
<feature type="signal peptide" evidence="7">
    <location>
        <begin position="1"/>
        <end position="27"/>
    </location>
</feature>
<proteinExistence type="inferred from homology"/>
<feature type="active site" description="Charge relay system" evidence="5">
    <location>
        <position position="194"/>
    </location>
</feature>
<dbReference type="InterPro" id="IPR002884">
    <property type="entry name" value="P_dom"/>
</dbReference>
<dbReference type="GO" id="GO:0004252">
    <property type="term" value="F:serine-type endopeptidase activity"/>
    <property type="evidence" value="ECO:0007669"/>
    <property type="project" value="UniProtKB-UniRule"/>
</dbReference>
<evidence type="ECO:0000256" key="3">
    <source>
        <dbReference type="ARBA" id="ARBA00022801"/>
    </source>
</evidence>
<dbReference type="RefSeq" id="WP_185087993.1">
    <property type="nucleotide sequence ID" value="NZ_JACHJB010000003.1"/>
</dbReference>
<protein>
    <submittedName>
        <fullName evidence="9">Subtilisin family serine protease</fullName>
    </submittedName>
</protein>
<name>A0A7X0F1W7_9ACTN</name>
<feature type="domain" description="P/Homo B" evidence="8">
    <location>
        <begin position="398"/>
        <end position="518"/>
    </location>
</feature>
<keyword evidence="4 5" id="KW-0720">Serine protease</keyword>
<keyword evidence="3 5" id="KW-0378">Hydrolase</keyword>
<dbReference type="InterPro" id="IPR037045">
    <property type="entry name" value="S8pro/Inhibitor_I9_sf"/>
</dbReference>
<evidence type="ECO:0000256" key="4">
    <source>
        <dbReference type="ARBA" id="ARBA00022825"/>
    </source>
</evidence>
<evidence type="ECO:0000256" key="5">
    <source>
        <dbReference type="PROSITE-ProRule" id="PRU01240"/>
    </source>
</evidence>
<dbReference type="InterPro" id="IPR023828">
    <property type="entry name" value="Peptidase_S8_Ser-AS"/>
</dbReference>
<dbReference type="InterPro" id="IPR034193">
    <property type="entry name" value="PCSK9_ProteinaseK-like"/>
</dbReference>
<keyword evidence="7" id="KW-0732">Signal</keyword>
<dbReference type="InterPro" id="IPR015500">
    <property type="entry name" value="Peptidase_S8_subtilisin-rel"/>
</dbReference>
<evidence type="ECO:0000256" key="7">
    <source>
        <dbReference type="SAM" id="SignalP"/>
    </source>
</evidence>
<dbReference type="InterPro" id="IPR022398">
    <property type="entry name" value="Peptidase_S8_His-AS"/>
</dbReference>
<evidence type="ECO:0000256" key="2">
    <source>
        <dbReference type="ARBA" id="ARBA00022670"/>
    </source>
</evidence>
<dbReference type="PROSITE" id="PS00138">
    <property type="entry name" value="SUBTILASE_SER"/>
    <property type="match status" value="1"/>
</dbReference>
<dbReference type="PANTHER" id="PTHR43806">
    <property type="entry name" value="PEPTIDASE S8"/>
    <property type="match status" value="1"/>
</dbReference>
<dbReference type="SUPFAM" id="SSF52743">
    <property type="entry name" value="Subtilisin-like"/>
    <property type="match status" value="1"/>
</dbReference>
<dbReference type="EMBL" id="JACHJB010000003">
    <property type="protein sequence ID" value="MBB6350149.1"/>
    <property type="molecule type" value="Genomic_DNA"/>
</dbReference>
<evidence type="ECO:0000313" key="10">
    <source>
        <dbReference type="Proteomes" id="UP000583800"/>
    </source>
</evidence>
<dbReference type="PROSITE" id="PS00137">
    <property type="entry name" value="SUBTILASE_HIS"/>
    <property type="match status" value="1"/>
</dbReference>
<dbReference type="PANTHER" id="PTHR43806:SF11">
    <property type="entry name" value="CEREVISIN-RELATED"/>
    <property type="match status" value="1"/>
</dbReference>
<dbReference type="Pfam" id="PF05922">
    <property type="entry name" value="Inhibitor_I9"/>
    <property type="match status" value="1"/>
</dbReference>
<accession>A0A7X0F1W7</accession>
<dbReference type="Pfam" id="PF01483">
    <property type="entry name" value="P_proprotein"/>
    <property type="match status" value="1"/>
</dbReference>
<reference evidence="9 10" key="1">
    <citation type="submission" date="2020-08" db="EMBL/GenBank/DDBJ databases">
        <title>Sequencing the genomes of 1000 actinobacteria strains.</title>
        <authorList>
            <person name="Klenk H.-P."/>
        </authorList>
    </citation>
    <scope>NUCLEOTIDE SEQUENCE [LARGE SCALE GENOMIC DNA]</scope>
    <source>
        <strain evidence="9 10">DSM 45913</strain>
    </source>
</reference>
<dbReference type="AlphaFoldDB" id="A0A7X0F1W7"/>
<dbReference type="SUPFAM" id="SSF49785">
    <property type="entry name" value="Galactose-binding domain-like"/>
    <property type="match status" value="1"/>
</dbReference>
<dbReference type="InterPro" id="IPR050131">
    <property type="entry name" value="Peptidase_S8_subtilisin-like"/>
</dbReference>
<evidence type="ECO:0000313" key="9">
    <source>
        <dbReference type="EMBL" id="MBB6350149.1"/>
    </source>
</evidence>
<dbReference type="Gene3D" id="3.30.70.80">
    <property type="entry name" value="Peptidase S8 propeptide/proteinase inhibitor I9"/>
    <property type="match status" value="1"/>
</dbReference>
<dbReference type="InterPro" id="IPR008979">
    <property type="entry name" value="Galactose-bd-like_sf"/>
</dbReference>
<evidence type="ECO:0000256" key="6">
    <source>
        <dbReference type="RuleBase" id="RU003355"/>
    </source>
</evidence>